<dbReference type="OrthoDB" id="4028271at2759"/>
<evidence type="ECO:0000256" key="1">
    <source>
        <dbReference type="SAM" id="MobiDB-lite"/>
    </source>
</evidence>
<accession>H8X0W7</accession>
<gene>
    <name evidence="2" type="ORF">CORT_0B02920</name>
</gene>
<protein>
    <submittedName>
        <fullName evidence="2">Mannosyltransferase</fullName>
    </submittedName>
</protein>
<sequence>MRLRLQSAKLCLFKRVNTDEDRLKCTEPSPGPVSPPVQDLDINSKRKQSFICQLTKKFNKFKRMKQDNSCSEQLRTNSGFDESAATQPTNNLNANHFESDQIVEQLPAVSTQAAELEMNTQRIATGTTVYSIFGKLMFLGFSIENMSVREAVGEILQFQMGEIQELSGFLNAISCAKRTSGAFLKWNIDRRFSTESLTDLLNIQTSMRTELLGTKCFEDFMKMFHQFGQEYKSALDRHERMVHKYPFKAKCKSFYERYQKRLGIDTEDVMNVIFGRQRAQREFDDICWKLSKATAPVNSNLKNCDAVVRDSKKRRSFSDDACSMLSIEGECQDEADVKSEIDDEVANSGIDGEILRALFYEQEDAPSDIDIDIDIDIDHEEQANTAFENSQKDMEASTVLMSPLLNVEEETPPLCNADSDFLRIIETIEKRVMALFHKDEKANIEKKTSQTEDIKNDRIVEQNVDPGNYLEMNSEGETESNLGSEEGITAQTSTESYDVPQLVRNPKLNDNDQSHTKTTTLESASKSHTTNSHSVGSCGGFSSSEDVSEGLINGQIVAARDSHSVQSLGGSKNDELPSQPTPNVHGSCLVYSWEMAYNGIVQQNLKMQNDFFKRESIFRDECQQLRDQVQPLIEERNRLASENYSLRVQSSKLKNKFKKGFWLRNSSKEVEKRFQNSIWNLTASSAAITQKIKRGLENKENLSDSEIEELMSKIYSPMENRYRSSSGSVVQQRLMANVDNACHADELATPVYGSDQCLDQCQMSLIWKSMIDLLEEDAPGIIKRLESDIKGSDAKAKATEITNKTLKFIHEQSEEWRQVGSSCWPWNKSKVMRKRKSIISKLEQKSEEVKKYGEELWLLMGNNSQ</sequence>
<keyword evidence="2" id="KW-0328">Glycosyltransferase</keyword>
<feature type="region of interest" description="Disordered" evidence="1">
    <location>
        <begin position="562"/>
        <end position="581"/>
    </location>
</feature>
<evidence type="ECO:0000313" key="2">
    <source>
        <dbReference type="EMBL" id="CCG22006.1"/>
    </source>
</evidence>
<feature type="compositionally biased region" description="Basic and acidic residues" evidence="1">
    <location>
        <begin position="445"/>
        <end position="460"/>
    </location>
</feature>
<feature type="compositionally biased region" description="Polar residues" evidence="1">
    <location>
        <begin position="479"/>
        <end position="496"/>
    </location>
</feature>
<organism evidence="2 3">
    <name type="scientific">Candida orthopsilosis (strain 90-125)</name>
    <name type="common">Yeast</name>
    <dbReference type="NCBI Taxonomy" id="1136231"/>
    <lineage>
        <taxon>Eukaryota</taxon>
        <taxon>Fungi</taxon>
        <taxon>Dikarya</taxon>
        <taxon>Ascomycota</taxon>
        <taxon>Saccharomycotina</taxon>
        <taxon>Pichiomycetes</taxon>
        <taxon>Debaryomycetaceae</taxon>
        <taxon>Candida/Lodderomyces clade</taxon>
        <taxon>Candida</taxon>
    </lineage>
</organism>
<dbReference type="HOGENOM" id="CLU_331201_0_0_1"/>
<dbReference type="GO" id="GO:0016757">
    <property type="term" value="F:glycosyltransferase activity"/>
    <property type="evidence" value="ECO:0007669"/>
    <property type="project" value="UniProtKB-KW"/>
</dbReference>
<dbReference type="EMBL" id="HE681720">
    <property type="protein sequence ID" value="CCG22006.1"/>
    <property type="molecule type" value="Genomic_DNA"/>
</dbReference>
<keyword evidence="3" id="KW-1185">Reference proteome</keyword>
<dbReference type="RefSeq" id="XP_003867444.1">
    <property type="nucleotide sequence ID" value="XM_003867396.1"/>
</dbReference>
<reference evidence="2 3" key="1">
    <citation type="journal article" date="2012" name="PLoS ONE">
        <title>Sequence and analysis of the genome of the pathogenic yeast Candida orthopsilosis.</title>
        <authorList>
            <person name="Riccombeni A."/>
            <person name="Vidanes G."/>
            <person name="Proux-Wera E."/>
            <person name="Wolfe K.H."/>
            <person name="Butler G."/>
        </authorList>
    </citation>
    <scope>NUCLEOTIDE SEQUENCE [LARGE SCALE GENOMIC DNA]</scope>
    <source>
        <strain evidence="2 3">Co 90-125</strain>
    </source>
</reference>
<name>H8X0W7_CANO9</name>
<feature type="compositionally biased region" description="Polar residues" evidence="1">
    <location>
        <begin position="564"/>
        <end position="581"/>
    </location>
</feature>
<feature type="region of interest" description="Disordered" evidence="1">
    <location>
        <begin position="445"/>
        <end position="541"/>
    </location>
</feature>
<dbReference type="AlphaFoldDB" id="H8X0W7"/>
<feature type="compositionally biased region" description="Polar residues" evidence="1">
    <location>
        <begin position="516"/>
        <end position="541"/>
    </location>
</feature>
<proteinExistence type="predicted"/>
<dbReference type="GeneID" id="14538537"/>
<evidence type="ECO:0000313" key="3">
    <source>
        <dbReference type="Proteomes" id="UP000005018"/>
    </source>
</evidence>
<dbReference type="KEGG" id="cot:CORT_0B02920"/>
<dbReference type="Proteomes" id="UP000005018">
    <property type="component" value="Chromosome 2"/>
</dbReference>
<keyword evidence="2" id="KW-0808">Transferase</keyword>